<dbReference type="AlphaFoldDB" id="A0A366HSM0"/>
<dbReference type="GO" id="GO:0030254">
    <property type="term" value="P:protein secretion by the type III secretion system"/>
    <property type="evidence" value="ECO:0007669"/>
    <property type="project" value="InterPro"/>
</dbReference>
<evidence type="ECO:0000313" key="1">
    <source>
        <dbReference type="EMBL" id="RBP45924.1"/>
    </source>
</evidence>
<keyword evidence="2" id="KW-1185">Reference proteome</keyword>
<proteinExistence type="predicted"/>
<dbReference type="SUPFAM" id="SSF69635">
    <property type="entry name" value="Type III secretory system chaperone-like"/>
    <property type="match status" value="1"/>
</dbReference>
<accession>A0A366HSM0</accession>
<protein>
    <submittedName>
        <fullName evidence="1">Tir chaperone family protein CesT</fullName>
    </submittedName>
</protein>
<dbReference type="Pfam" id="PF05932">
    <property type="entry name" value="CesT"/>
    <property type="match status" value="1"/>
</dbReference>
<gene>
    <name evidence="1" type="ORF">DES53_102308</name>
</gene>
<dbReference type="RefSeq" id="WP_113957484.1">
    <property type="nucleotide sequence ID" value="NZ_QNRR01000002.1"/>
</dbReference>
<organism evidence="1 2">
    <name type="scientific">Roseimicrobium gellanilyticum</name>
    <dbReference type="NCBI Taxonomy" id="748857"/>
    <lineage>
        <taxon>Bacteria</taxon>
        <taxon>Pseudomonadati</taxon>
        <taxon>Verrucomicrobiota</taxon>
        <taxon>Verrucomicrobiia</taxon>
        <taxon>Verrucomicrobiales</taxon>
        <taxon>Verrucomicrobiaceae</taxon>
        <taxon>Roseimicrobium</taxon>
    </lineage>
</organism>
<comment type="caution">
    <text evidence="1">The sequence shown here is derived from an EMBL/GenBank/DDBJ whole genome shotgun (WGS) entry which is preliminary data.</text>
</comment>
<reference evidence="1 2" key="1">
    <citation type="submission" date="2018-06" db="EMBL/GenBank/DDBJ databases">
        <title>Genomic Encyclopedia of Type Strains, Phase IV (KMG-IV): sequencing the most valuable type-strain genomes for metagenomic binning, comparative biology and taxonomic classification.</title>
        <authorList>
            <person name="Goeker M."/>
        </authorList>
    </citation>
    <scope>NUCLEOTIDE SEQUENCE [LARGE SCALE GENOMIC DNA]</scope>
    <source>
        <strain evidence="1 2">DSM 25532</strain>
    </source>
</reference>
<dbReference type="EMBL" id="QNRR01000002">
    <property type="protein sequence ID" value="RBP45924.1"/>
    <property type="molecule type" value="Genomic_DNA"/>
</dbReference>
<name>A0A366HSM0_9BACT</name>
<dbReference type="Proteomes" id="UP000253426">
    <property type="component" value="Unassembled WGS sequence"/>
</dbReference>
<dbReference type="Gene3D" id="3.30.1460.10">
    <property type="match status" value="1"/>
</dbReference>
<dbReference type="InterPro" id="IPR010261">
    <property type="entry name" value="Tir_chaperone"/>
</dbReference>
<evidence type="ECO:0000313" key="2">
    <source>
        <dbReference type="Proteomes" id="UP000253426"/>
    </source>
</evidence>
<sequence>MDYSSAVTELNERLNQLNLPALDGDGRCMIRGPQGNRFMLELAPEGEFFSFYAPLRQVKENGNRAALFEAALTMNLMPDFIGGASFAFDPRTSSIVLSQPIDLANLDTESLTMAMSAFSLASHMAQEALSGTPN</sequence>